<proteinExistence type="predicted"/>
<gene>
    <name evidence="4" type="ORF">ACHHYP_08750</name>
</gene>
<accession>A0A1V9ZK14</accession>
<dbReference type="InterPro" id="IPR032675">
    <property type="entry name" value="LRR_dom_sf"/>
</dbReference>
<organism evidence="4 5">
    <name type="scientific">Achlya hypogyna</name>
    <name type="common">Oomycete</name>
    <name type="synonym">Protoachlya hypogyna</name>
    <dbReference type="NCBI Taxonomy" id="1202772"/>
    <lineage>
        <taxon>Eukaryota</taxon>
        <taxon>Sar</taxon>
        <taxon>Stramenopiles</taxon>
        <taxon>Oomycota</taxon>
        <taxon>Saprolegniomycetes</taxon>
        <taxon>Saprolegniales</taxon>
        <taxon>Achlyaceae</taxon>
        <taxon>Achlya</taxon>
    </lineage>
</organism>
<dbReference type="PANTHER" id="PTHR48051:SF54">
    <property type="entry name" value="LEUCINE-RICH REPEAT-CONTAINING PROTEIN"/>
    <property type="match status" value="1"/>
</dbReference>
<dbReference type="InterPro" id="IPR050216">
    <property type="entry name" value="LRR_domain-containing"/>
</dbReference>
<protein>
    <submittedName>
        <fullName evidence="4">Uncharacterized protein</fullName>
    </submittedName>
</protein>
<dbReference type="SUPFAM" id="SSF52058">
    <property type="entry name" value="L domain-like"/>
    <property type="match status" value="2"/>
</dbReference>
<dbReference type="EMBL" id="JNBR01000087">
    <property type="protein sequence ID" value="OQR98325.1"/>
    <property type="molecule type" value="Genomic_DNA"/>
</dbReference>
<dbReference type="SMART" id="SM00369">
    <property type="entry name" value="LRR_TYP"/>
    <property type="match status" value="4"/>
</dbReference>
<evidence type="ECO:0000256" key="2">
    <source>
        <dbReference type="ARBA" id="ARBA00022737"/>
    </source>
</evidence>
<feature type="transmembrane region" description="Helical" evidence="3">
    <location>
        <begin position="444"/>
        <end position="469"/>
    </location>
</feature>
<comment type="caution">
    <text evidence="4">The sequence shown here is derived from an EMBL/GenBank/DDBJ whole genome shotgun (WGS) entry which is preliminary data.</text>
</comment>
<dbReference type="InterPro" id="IPR003591">
    <property type="entry name" value="Leu-rich_rpt_typical-subtyp"/>
</dbReference>
<feature type="transmembrane region" description="Helical" evidence="3">
    <location>
        <begin position="302"/>
        <end position="331"/>
    </location>
</feature>
<dbReference type="Proteomes" id="UP000243579">
    <property type="component" value="Unassembled WGS sequence"/>
</dbReference>
<feature type="transmembrane region" description="Helical" evidence="3">
    <location>
        <begin position="12"/>
        <end position="34"/>
    </location>
</feature>
<evidence type="ECO:0000256" key="3">
    <source>
        <dbReference type="SAM" id="Phobius"/>
    </source>
</evidence>
<feature type="transmembrane region" description="Helical" evidence="3">
    <location>
        <begin position="219"/>
        <end position="238"/>
    </location>
</feature>
<sequence length="1460" mass="162334">MPQRRRRLHWSALDIITWVCILYTATVASIHLGITQLPSVVSFLALLDPLFTGVVGILCAGLHAIGLYKLMASRHRINCITSQLREIQHIKPLGSRHKTVQQPRLTRTFRIRSFLRLQLHPTEVAPDLQVVQEVIRRRSIALDEANAPSFERVVLTWKERAVHVQITLEGAYTRFFGSRGVFSRKGSLYELRVLLRLLVVMPLQLLRGANWSASVNTPWVTLYGVLLALQCALVPPLVAWNFYKYADANQREACRRLRLYILTLLISFDLLLSVCIPVAILTHAVATFLGNRAVLDDPEFDVYAISLLKAFTVASPLQLLALVLPLVLIAITVQNLHNSKVTAFLWESIVTAASPGAQLQKLQKYLNIDDLDGRIPAKWTRTTTNNAKGKSIRDLASFSLFARNPSAKMRTVAVMPIVPESNPMVSHVHHTLGYAQQHLGRLSLFLGASVVGLVMGSFVLTVVTVRSAFADSCLGGLESPFVKCHGELHPWNPGALGLRIIFCLTLALDADSSDVFANVDTLVTESMAEYVNLLSFHNCQMPIIPPFVGRLRALYALSIRGANIPTNAHFDLTVFPKLVYLGLRRNQWTSPPEFLASLPPLLFSLDLSENVLQSWPVWIAAAWINLMQLRLVSASLPALPAAVVTLSQLEILDLTNNSITELPPLPNSAWPLLTDLRLGGNALQKDMRQLRANVLDAITAVCLVYSALVAFAHWYLTQVPNVVVFLSAIDPLGPAIALAACAGLHTVGWCQLCASRRRVNNTTSHLRLLKPLYTRAQRQHATHPLHDVSMRLRSFFRLRLRSNEVAPDLKVIKEDLHRQTSAQSSLPPGTMWCLRLEVLLVQLRMIVEGFFERFFGRGGIFSRTGRLYEVRLLVREAVILPLQVHRGMRWSETVDSPFVALYGVVLACHCIVVLPLVTWNFYNYQFGAARDLYRQHRTYILLLIIGFDLLLSVLIPTAVLVPVFYRLVRNSSLLESALFDVYALSAFKSFMVISVLDLFTSTVPLVLIYLTVQSVHASAIAVFLHDKVVSAASARSRFQLIKKLFRIGAFRTAPLVQTNSVPQLELRRSIAQRVDRLARLSHTHRLAEKLLRRSLAARLSTAGLRIDAAQAMAHHGCWFSVLVCLALVGVATGTVLLLITHEAITTDKCMLPINATFITCQSYLRPWHLKALFTPTCYCQVLYVDCARDGPGTNATVFHDAFNTFFSTYPSTYTNMIAIGNCPMHAPLRVPQALARFTQLWFFVLDSASLGDDDPLLNWTEFPKLLRLTLRNQCWTQLSRTLERLPPLLASLTLTGIDLAAPWPDWVATSWTNISELHVVDCKLPILPPPLLSLADLTTLDVTANLISTLPSIEATTWPALTTLGLGGNRLRTVPETILALPNLQSVTLALNSLVYCPPAPRQLLLYTLDGNPCCSSANPSCKTSCAPLCDATKEASPVCYSFCNTTTCRVRSTLQCFGN</sequence>
<keyword evidence="1" id="KW-0433">Leucine-rich repeat</keyword>
<dbReference type="PROSITE" id="PS51450">
    <property type="entry name" value="LRR"/>
    <property type="match status" value="1"/>
</dbReference>
<keyword evidence="3" id="KW-1133">Transmembrane helix</keyword>
<dbReference type="GO" id="GO:0005737">
    <property type="term" value="C:cytoplasm"/>
    <property type="evidence" value="ECO:0007669"/>
    <property type="project" value="TreeGrafter"/>
</dbReference>
<feature type="transmembrane region" description="Helical" evidence="3">
    <location>
        <begin position="40"/>
        <end position="68"/>
    </location>
</feature>
<name>A0A1V9ZK14_ACHHY</name>
<feature type="transmembrane region" description="Helical" evidence="3">
    <location>
        <begin position="898"/>
        <end position="919"/>
    </location>
</feature>
<keyword evidence="5" id="KW-1185">Reference proteome</keyword>
<evidence type="ECO:0000313" key="4">
    <source>
        <dbReference type="EMBL" id="OQR98325.1"/>
    </source>
</evidence>
<keyword evidence="3" id="KW-0472">Membrane</keyword>
<reference evidence="4 5" key="1">
    <citation type="journal article" date="2014" name="Genome Biol. Evol.">
        <title>The secreted proteins of Achlya hypogyna and Thraustotheca clavata identify the ancestral oomycete secretome and reveal gene acquisitions by horizontal gene transfer.</title>
        <authorList>
            <person name="Misner I."/>
            <person name="Blouin N."/>
            <person name="Leonard G."/>
            <person name="Richards T.A."/>
            <person name="Lane C.E."/>
        </authorList>
    </citation>
    <scope>NUCLEOTIDE SEQUENCE [LARGE SCALE GENOMIC DNA]</scope>
    <source>
        <strain evidence="4 5">ATCC 48635</strain>
    </source>
</reference>
<dbReference type="STRING" id="1202772.A0A1V9ZK14"/>
<dbReference type="InterPro" id="IPR001611">
    <property type="entry name" value="Leu-rich_rpt"/>
</dbReference>
<dbReference type="OrthoDB" id="40118at2759"/>
<keyword evidence="2" id="KW-0677">Repeat</keyword>
<feature type="transmembrane region" description="Helical" evidence="3">
    <location>
        <begin position="193"/>
        <end position="213"/>
    </location>
</feature>
<dbReference type="PANTHER" id="PTHR48051">
    <property type="match status" value="1"/>
</dbReference>
<feature type="transmembrane region" description="Helical" evidence="3">
    <location>
        <begin position="939"/>
        <end position="965"/>
    </location>
</feature>
<keyword evidence="3" id="KW-0812">Transmembrane</keyword>
<evidence type="ECO:0000256" key="1">
    <source>
        <dbReference type="ARBA" id="ARBA00022614"/>
    </source>
</evidence>
<feature type="transmembrane region" description="Helical" evidence="3">
    <location>
        <begin position="259"/>
        <end position="282"/>
    </location>
</feature>
<dbReference type="SMART" id="SM00364">
    <property type="entry name" value="LRR_BAC"/>
    <property type="match status" value="4"/>
</dbReference>
<evidence type="ECO:0000313" key="5">
    <source>
        <dbReference type="Proteomes" id="UP000243579"/>
    </source>
</evidence>
<feature type="transmembrane region" description="Helical" evidence="3">
    <location>
        <begin position="1117"/>
        <end position="1139"/>
    </location>
</feature>
<dbReference type="Gene3D" id="3.80.10.10">
    <property type="entry name" value="Ribonuclease Inhibitor"/>
    <property type="match status" value="2"/>
</dbReference>